<protein>
    <recommendedName>
        <fullName evidence="5">NERD domain-containing protein</fullName>
    </recommendedName>
</protein>
<dbReference type="EMBL" id="FO704550">
    <property type="protein sequence ID" value="CDG16374.1"/>
    <property type="molecule type" value="Genomic_DNA"/>
</dbReference>
<evidence type="ECO:0000313" key="2">
    <source>
        <dbReference type="EMBL" id="TYO93269.1"/>
    </source>
</evidence>
<dbReference type="EMBL" id="VNHN01000129">
    <property type="protein sequence ID" value="TYO93269.1"/>
    <property type="molecule type" value="Genomic_DNA"/>
</dbReference>
<evidence type="ECO:0000313" key="3">
    <source>
        <dbReference type="Proteomes" id="UP000032721"/>
    </source>
</evidence>
<organism evidence="1 3">
    <name type="scientific">Xenorhabdus doucetiae</name>
    <dbReference type="NCBI Taxonomy" id="351671"/>
    <lineage>
        <taxon>Bacteria</taxon>
        <taxon>Pseudomonadati</taxon>
        <taxon>Pseudomonadota</taxon>
        <taxon>Gammaproteobacteria</taxon>
        <taxon>Enterobacterales</taxon>
        <taxon>Morganellaceae</taxon>
        <taxon>Xenorhabdus</taxon>
    </lineage>
</organism>
<reference evidence="1 3" key="1">
    <citation type="submission" date="2013-07" db="EMBL/GenBank/DDBJ databases">
        <authorList>
            <person name="Genoscope - CEA"/>
        </authorList>
    </citation>
    <scope>NUCLEOTIDE SEQUENCE [LARGE SCALE GENOMIC DNA]</scope>
    <source>
        <strain evidence="1">FRM16</strain>
        <strain evidence="3">FRM16 / DSM 17909</strain>
    </source>
</reference>
<dbReference type="OrthoDB" id="6638462at2"/>
<dbReference type="Proteomes" id="UP000032721">
    <property type="component" value="Chromosome"/>
</dbReference>
<dbReference type="KEGG" id="xdo:XDD1_0671"/>
<gene>
    <name evidence="2" type="ORF">LY16_03661</name>
    <name evidence="1" type="ORF">XDD1_0671</name>
</gene>
<dbReference type="AlphaFoldDB" id="A0A068QNP2"/>
<keyword evidence="4" id="KW-1185">Reference proteome</keyword>
<sequence length="686" mass="79807">MKLYDIKRINDKSLPFEPFYVFFLQYIQRDDVDLEKSLDVLKVSGIYTGNLSEQSNEEYNTNFTICINALLEKYPDNKELIFDFEKQCKMMHDINNSFFANILGKNIWSKNNPVSNDFCLNFILFSEIFLSTISAVSFRVNLLTIKKTFPFFVLPINISQADEFDIKTGFDFDIEFEKILDRAYDEIVSYTGKIYSFLRLPMPLKLNIKIEPQKTLSMVKYFDECNILDSLERIIDLFRLNNARLTQSGENKYCCDVSNDCLYRDYEVARNRLMMRSGNLFNEARITNTNNTNLIEKFKKILPPYLTNNGVYSTIKLSELENSAPADLYEKYGRIPIYDWIHAYQCLVELSINVMRKRLLGKHKISLEPQSWLVIKPHNKWVSFFEKKGLSPQTARTIIKHFTFDANAKDLNDCPFICCDDGLLLMPALVFRSSPVNSLMSLFGSKKIDTAIKGDFHERQFLQLVLESGVQACHIHAHENYECDCLILIDDHLIFSELKSNGQPIRFEKYYQHICNTLGDNSFILDSKNKKMRSSKEQINRVADYYLKNINIITEKFGLSDSWRPKGVYKMVLSTTILGGIYHNDGVYVVDKFAMVSFFRRSPGKIYQANGNEKMKGKTICGYEHCEGNITIDKFIAYIESLPSISIVKKYMRKLTYNVKLGDALIYYPYYDSWPTGTYVRKIDND</sequence>
<reference evidence="2 4" key="2">
    <citation type="submission" date="2019-07" db="EMBL/GenBank/DDBJ databases">
        <title>Genomic Encyclopedia of Type Strains, Phase I: the one thousand microbial genomes (KMG-I) project.</title>
        <authorList>
            <person name="Kyrpides N."/>
        </authorList>
    </citation>
    <scope>NUCLEOTIDE SEQUENCE [LARGE SCALE GENOMIC DNA]</scope>
    <source>
        <strain evidence="2 4">DSM 17909</strain>
    </source>
</reference>
<accession>A0A068QNP2</accession>
<dbReference type="Proteomes" id="UP000324170">
    <property type="component" value="Unassembled WGS sequence"/>
</dbReference>
<proteinExistence type="predicted"/>
<dbReference type="HOGENOM" id="CLU_464407_0_0_6"/>
<name>A0A068QNP2_9GAMM</name>
<evidence type="ECO:0008006" key="5">
    <source>
        <dbReference type="Google" id="ProtNLM"/>
    </source>
</evidence>
<dbReference type="RefSeq" id="WP_045968592.1">
    <property type="nucleotide sequence ID" value="NZ_CAWMED010000001.1"/>
</dbReference>
<evidence type="ECO:0000313" key="4">
    <source>
        <dbReference type="Proteomes" id="UP000324170"/>
    </source>
</evidence>
<evidence type="ECO:0000313" key="1">
    <source>
        <dbReference type="EMBL" id="CDG16374.1"/>
    </source>
</evidence>